<organism evidence="2 3">
    <name type="scientific">Drosophila hydei</name>
    <name type="common">Fruit fly</name>
    <dbReference type="NCBI Taxonomy" id="7224"/>
    <lineage>
        <taxon>Eukaryota</taxon>
        <taxon>Metazoa</taxon>
        <taxon>Ecdysozoa</taxon>
        <taxon>Arthropoda</taxon>
        <taxon>Hexapoda</taxon>
        <taxon>Insecta</taxon>
        <taxon>Pterygota</taxon>
        <taxon>Neoptera</taxon>
        <taxon>Endopterygota</taxon>
        <taxon>Diptera</taxon>
        <taxon>Brachycera</taxon>
        <taxon>Muscomorpha</taxon>
        <taxon>Ephydroidea</taxon>
        <taxon>Drosophilidae</taxon>
        <taxon>Drosophila</taxon>
    </lineage>
</organism>
<dbReference type="AlphaFoldDB" id="A0A6J1L0Q1"/>
<name>A0A6J1L0Q1_DROHY</name>
<feature type="region of interest" description="Disordered" evidence="1">
    <location>
        <begin position="173"/>
        <end position="196"/>
    </location>
</feature>
<accession>A0A6J1L0Q1</accession>
<proteinExistence type="predicted"/>
<reference evidence="3" key="1">
    <citation type="submission" date="2025-08" db="UniProtKB">
        <authorList>
            <consortium name="RefSeq"/>
        </authorList>
    </citation>
    <scope>IDENTIFICATION</scope>
    <source>
        <strain evidence="3">15085-1641.00</strain>
        <tissue evidence="3">Whole body</tissue>
    </source>
</reference>
<evidence type="ECO:0000313" key="3">
    <source>
        <dbReference type="RefSeq" id="XP_023159890.1"/>
    </source>
</evidence>
<dbReference type="Proteomes" id="UP000504633">
    <property type="component" value="Unplaced"/>
</dbReference>
<evidence type="ECO:0000313" key="2">
    <source>
        <dbReference type="Proteomes" id="UP000504633"/>
    </source>
</evidence>
<dbReference type="OrthoDB" id="6423726at2759"/>
<evidence type="ECO:0000256" key="1">
    <source>
        <dbReference type="SAM" id="MobiDB-lite"/>
    </source>
</evidence>
<dbReference type="KEGG" id="dhe:111592096"/>
<feature type="compositionally biased region" description="Low complexity" evidence="1">
    <location>
        <begin position="173"/>
        <end position="188"/>
    </location>
</feature>
<sequence>MGSCFSSCVTATATATATNSTATNSTASSSSSSASSTTCVTAVANSWLLWRRPRARARAAAAAGTDEPEAELLSATSERCQRRGLVYRILKFKRKQQCPQFLDRYWEQQPSYAKLQNDSALTDIQLQNLDVHKLLNATATPSKETELQNYTRMASSRASSSLDLEWEHEYSQLRQYQQRQQKEQQPQQDTPPRVASQQCYASLDQLTTAASLAASHGRHAAARQARLSGQRYGGSFTRTSCCSSTQNSWSHISTPESLEWDIDAEQEQQRQLRQEDDNLDEETLKLLHQIEQLKHHVLQETGDGLSMGVGANVGVGVAVEELSEGLQFRASHFGVTNGSELEIHIS</sequence>
<gene>
    <name evidence="3" type="primary">LOC111592096</name>
</gene>
<dbReference type="GeneID" id="111592096"/>
<keyword evidence="2" id="KW-1185">Reference proteome</keyword>
<dbReference type="OMA" id="CPQFLDK"/>
<protein>
    <submittedName>
        <fullName evidence="3">RNA polymerase II degradation factor 1</fullName>
    </submittedName>
</protein>
<dbReference type="RefSeq" id="XP_023159890.1">
    <property type="nucleotide sequence ID" value="XM_023304122.2"/>
</dbReference>